<organism evidence="3 4">
    <name type="scientific">Limimaricola soesokkakensis</name>
    <dbReference type="NCBI Taxonomy" id="1343159"/>
    <lineage>
        <taxon>Bacteria</taxon>
        <taxon>Pseudomonadati</taxon>
        <taxon>Pseudomonadota</taxon>
        <taxon>Alphaproteobacteria</taxon>
        <taxon>Rhodobacterales</taxon>
        <taxon>Paracoccaceae</taxon>
        <taxon>Limimaricola</taxon>
    </lineage>
</organism>
<evidence type="ECO:0000313" key="3">
    <source>
        <dbReference type="EMBL" id="SLN18422.1"/>
    </source>
</evidence>
<keyword evidence="5" id="KW-1185">Reference proteome</keyword>
<name>A0A1X6YEN8_9RHOB</name>
<dbReference type="EMBL" id="PYGB01000027">
    <property type="protein sequence ID" value="PSK80215.1"/>
    <property type="molecule type" value="Genomic_DNA"/>
</dbReference>
<sequence>MTLRAVILNDTSTRYHHGCARVMRLLVEGLERHGLTVTARSPARHDWASDTGFLDAMRAAHVIVVNGEGTLHHGRPAGARLLDLGGHPARGHTPLALVNALWQDNPESWSAPLSRFDLIAARDSTSARSMSEATGQEVRWLPDLSLSAPASTGAAHRHGVIVGDSVKPGPRRVLGRAASHLSNATLVPTKTLSAGLWRFAPARAALAAAWYEGLGLPPLEMPADETAYLDRIARAELHITGRFHAVCLSMLTETPFLALGSNASKIERLLADADLGAARLLQADALSPPPETAAFTQSELSAIRAFRKMAQRQAETLYADIAALAGGAS</sequence>
<proteinExistence type="predicted"/>
<reference evidence="2 5" key="2">
    <citation type="submission" date="2018-03" db="EMBL/GenBank/DDBJ databases">
        <title>Genomic Encyclopedia of Archaeal and Bacterial Type Strains, Phase II (KMG-II): from individual species to whole genera.</title>
        <authorList>
            <person name="Goeker M."/>
        </authorList>
    </citation>
    <scope>NUCLEOTIDE SEQUENCE [LARGE SCALE GENOMIC DNA]</scope>
    <source>
        <strain evidence="2 5">DSM 29956</strain>
    </source>
</reference>
<evidence type="ECO:0000313" key="5">
    <source>
        <dbReference type="Proteomes" id="UP000240624"/>
    </source>
</evidence>
<dbReference type="OrthoDB" id="1123495at2"/>
<evidence type="ECO:0000313" key="4">
    <source>
        <dbReference type="Proteomes" id="UP000193495"/>
    </source>
</evidence>
<evidence type="ECO:0000313" key="2">
    <source>
        <dbReference type="EMBL" id="PSK80215.1"/>
    </source>
</evidence>
<evidence type="ECO:0000259" key="1">
    <source>
        <dbReference type="Pfam" id="PF04230"/>
    </source>
</evidence>
<dbReference type="EMBL" id="FWFY01000001">
    <property type="protein sequence ID" value="SLN18422.1"/>
    <property type="molecule type" value="Genomic_DNA"/>
</dbReference>
<accession>A0A1X6YEN8</accession>
<dbReference type="GO" id="GO:0016740">
    <property type="term" value="F:transferase activity"/>
    <property type="evidence" value="ECO:0007669"/>
    <property type="project" value="UniProtKB-KW"/>
</dbReference>
<dbReference type="AlphaFoldDB" id="A0A1X6YEN8"/>
<dbReference type="Proteomes" id="UP000193495">
    <property type="component" value="Unassembled WGS sequence"/>
</dbReference>
<dbReference type="Pfam" id="PF04230">
    <property type="entry name" value="PS_pyruv_trans"/>
    <property type="match status" value="1"/>
</dbReference>
<feature type="domain" description="Polysaccharide pyruvyl transferase" evidence="1">
    <location>
        <begin position="227"/>
        <end position="261"/>
    </location>
</feature>
<dbReference type="Proteomes" id="UP000240624">
    <property type="component" value="Unassembled WGS sequence"/>
</dbReference>
<gene>
    <name evidence="2" type="ORF">CLV79_12712</name>
    <name evidence="3" type="ORF">LOS8367_00411</name>
</gene>
<protein>
    <submittedName>
        <fullName evidence="3">Polysaccharide pyruvyl transferase</fullName>
    </submittedName>
</protein>
<reference evidence="3 4" key="1">
    <citation type="submission" date="2017-03" db="EMBL/GenBank/DDBJ databases">
        <authorList>
            <person name="Afonso C.L."/>
            <person name="Miller P.J."/>
            <person name="Scott M.A."/>
            <person name="Spackman E."/>
            <person name="Goraichik I."/>
            <person name="Dimitrov K.M."/>
            <person name="Suarez D.L."/>
            <person name="Swayne D.E."/>
        </authorList>
    </citation>
    <scope>NUCLEOTIDE SEQUENCE [LARGE SCALE GENOMIC DNA]</scope>
    <source>
        <strain evidence="3 4">CECT 8367</strain>
    </source>
</reference>
<keyword evidence="3" id="KW-0808">Transferase</keyword>
<dbReference type="InterPro" id="IPR007345">
    <property type="entry name" value="Polysacch_pyruvyl_Trfase"/>
</dbReference>
<dbReference type="RefSeq" id="WP_085894767.1">
    <property type="nucleotide sequence ID" value="NZ_FWFY01000001.1"/>
</dbReference>